<organism evidence="1 2">
    <name type="scientific">Paenibacillus solisilvae</name>
    <dbReference type="NCBI Taxonomy" id="2486751"/>
    <lineage>
        <taxon>Bacteria</taxon>
        <taxon>Bacillati</taxon>
        <taxon>Bacillota</taxon>
        <taxon>Bacilli</taxon>
        <taxon>Bacillales</taxon>
        <taxon>Paenibacillaceae</taxon>
        <taxon>Paenibacillus</taxon>
    </lineage>
</organism>
<dbReference type="Proteomes" id="UP001596047">
    <property type="component" value="Unassembled WGS sequence"/>
</dbReference>
<evidence type="ECO:0000313" key="2">
    <source>
        <dbReference type="Proteomes" id="UP001596047"/>
    </source>
</evidence>
<dbReference type="EMBL" id="JBHSOW010000018">
    <property type="protein sequence ID" value="MFC5648608.1"/>
    <property type="molecule type" value="Genomic_DNA"/>
</dbReference>
<reference evidence="2" key="1">
    <citation type="journal article" date="2019" name="Int. J. Syst. Evol. Microbiol.">
        <title>The Global Catalogue of Microorganisms (GCM) 10K type strain sequencing project: providing services to taxonomists for standard genome sequencing and annotation.</title>
        <authorList>
            <consortium name="The Broad Institute Genomics Platform"/>
            <consortium name="The Broad Institute Genome Sequencing Center for Infectious Disease"/>
            <person name="Wu L."/>
            <person name="Ma J."/>
        </authorList>
    </citation>
    <scope>NUCLEOTIDE SEQUENCE [LARGE SCALE GENOMIC DNA]</scope>
    <source>
        <strain evidence="2">CGMCC 1.3240</strain>
    </source>
</reference>
<protein>
    <submittedName>
        <fullName evidence="1">Uncharacterized protein</fullName>
    </submittedName>
</protein>
<sequence length="446" mass="51726">MDIRMLISNLSQKRPVFHNEADFQHALAWEIREWYPNSKIRLEMKVHGANTKTYLDIWVQHADCKYAIELKYKTRSFNCNIEDEHFSLNNHGAHDIGRYDVLKDLQRLEQMVTAGVVDQGFLIFITNDPAYYSEQRQGQQTVDRDFRLHEGRSIEGHLSWSENTGIGTMRGREEPISLQGHYKIKWDSYTRVDLRPGEFNYLLLPVDNFSKDEKHSQHNSESFITPAANTDMAVKLESSETEELGDWFQSFAMKKDIPISQMDLRDRIVSHLRQVGYITKTNRELGTEKIDIWAEKGSKTIIIEVRYKTALLQTVYLGKQVDLKNQAAQDVSRYDFLKDLEKVERVVSSRPSVKGYALLITNDHLYWQHPKKTNSVDGDFHIYNGRKVTGICSWKEGASNGTTSGREAAIHLTDHYQLKWQLYLELGMKKNEQFQALLVEVNGDNS</sequence>
<comment type="caution">
    <text evidence="1">The sequence shown here is derived from an EMBL/GenBank/DDBJ whole genome shotgun (WGS) entry which is preliminary data.</text>
</comment>
<accession>A0ABW0VT26</accession>
<evidence type="ECO:0000313" key="1">
    <source>
        <dbReference type="EMBL" id="MFC5648608.1"/>
    </source>
</evidence>
<keyword evidence="2" id="KW-1185">Reference proteome</keyword>
<proteinExistence type="predicted"/>
<name>A0ABW0VT26_9BACL</name>
<gene>
    <name evidence="1" type="ORF">ACFPYJ_05600</name>
</gene>
<dbReference type="RefSeq" id="WP_379187075.1">
    <property type="nucleotide sequence ID" value="NZ_JBHSOW010000018.1"/>
</dbReference>